<dbReference type="InterPro" id="IPR036291">
    <property type="entry name" value="NAD(P)-bd_dom_sf"/>
</dbReference>
<evidence type="ECO:0000313" key="4">
    <source>
        <dbReference type="EMBL" id="KAJ4389296.1"/>
    </source>
</evidence>
<reference evidence="4" key="1">
    <citation type="submission" date="2022-10" db="EMBL/GenBank/DDBJ databases">
        <title>Tapping the CABI collections for fungal endophytes: first genome assemblies for Collariella, Neodidymelliopsis, Ascochyta clinopodiicola, Didymella pomorum, Didymosphaeria variabile, Neocosmospora piperis and Neocucurbitaria cava.</title>
        <authorList>
            <person name="Hill R."/>
        </authorList>
    </citation>
    <scope>NUCLEOTIDE SEQUENCE</scope>
    <source>
        <strain evidence="4">IMI 355082</strain>
    </source>
</reference>
<name>A0A9W8YQC0_9PEZI</name>
<dbReference type="PANTHER" id="PTHR43333">
    <property type="entry name" value="2-HACID_DH_C DOMAIN-CONTAINING PROTEIN"/>
    <property type="match status" value="1"/>
</dbReference>
<dbReference type="GO" id="GO:0051287">
    <property type="term" value="F:NAD binding"/>
    <property type="evidence" value="ECO:0007669"/>
    <property type="project" value="InterPro"/>
</dbReference>
<evidence type="ECO:0000256" key="2">
    <source>
        <dbReference type="ARBA" id="ARBA00023027"/>
    </source>
</evidence>
<protein>
    <recommendedName>
        <fullName evidence="3">D-isomer specific 2-hydroxyacid dehydrogenase NAD-binding domain-containing protein</fullName>
    </recommendedName>
</protein>
<comment type="caution">
    <text evidence="4">The sequence shown here is derived from an EMBL/GenBank/DDBJ whole genome shotgun (WGS) entry which is preliminary data.</text>
</comment>
<dbReference type="AlphaFoldDB" id="A0A9W8YQC0"/>
<dbReference type="Gene3D" id="3.40.50.720">
    <property type="entry name" value="NAD(P)-binding Rossmann-like Domain"/>
    <property type="match status" value="2"/>
</dbReference>
<organism evidence="4 5">
    <name type="scientific">Gnomoniopsis smithogilvyi</name>
    <dbReference type="NCBI Taxonomy" id="1191159"/>
    <lineage>
        <taxon>Eukaryota</taxon>
        <taxon>Fungi</taxon>
        <taxon>Dikarya</taxon>
        <taxon>Ascomycota</taxon>
        <taxon>Pezizomycotina</taxon>
        <taxon>Sordariomycetes</taxon>
        <taxon>Sordariomycetidae</taxon>
        <taxon>Diaporthales</taxon>
        <taxon>Gnomoniaceae</taxon>
        <taxon>Gnomoniopsis</taxon>
    </lineage>
</organism>
<dbReference type="SUPFAM" id="SSF51735">
    <property type="entry name" value="NAD(P)-binding Rossmann-fold domains"/>
    <property type="match status" value="1"/>
</dbReference>
<dbReference type="PROSITE" id="PS00065">
    <property type="entry name" value="D_2_HYDROXYACID_DH_1"/>
    <property type="match status" value="1"/>
</dbReference>
<dbReference type="InterPro" id="IPR006140">
    <property type="entry name" value="D-isomer_DH_NAD-bd"/>
</dbReference>
<dbReference type="InterPro" id="IPR029752">
    <property type="entry name" value="D-isomer_DH_CS1"/>
</dbReference>
<accession>A0A9W8YQC0</accession>
<feature type="domain" description="D-isomer specific 2-hydroxyacid dehydrogenase NAD-binding" evidence="3">
    <location>
        <begin position="127"/>
        <end position="201"/>
    </location>
</feature>
<dbReference type="GO" id="GO:0016491">
    <property type="term" value="F:oxidoreductase activity"/>
    <property type="evidence" value="ECO:0007669"/>
    <property type="project" value="UniProtKB-KW"/>
</dbReference>
<dbReference type="EMBL" id="JAPEVB010000004">
    <property type="protein sequence ID" value="KAJ4389296.1"/>
    <property type="molecule type" value="Genomic_DNA"/>
</dbReference>
<dbReference type="Pfam" id="PF02826">
    <property type="entry name" value="2-Hacid_dh_C"/>
    <property type="match status" value="2"/>
</dbReference>
<dbReference type="PANTHER" id="PTHR43333:SF1">
    <property type="entry name" value="D-ISOMER SPECIFIC 2-HYDROXYACID DEHYDROGENASE NAD-BINDING DOMAIN-CONTAINING PROTEIN"/>
    <property type="match status" value="1"/>
</dbReference>
<dbReference type="CDD" id="cd12163">
    <property type="entry name" value="2-Hacid_dh_5"/>
    <property type="match status" value="1"/>
</dbReference>
<evidence type="ECO:0000256" key="1">
    <source>
        <dbReference type="ARBA" id="ARBA00023002"/>
    </source>
</evidence>
<gene>
    <name evidence="4" type="ORF">N0V93_006761</name>
</gene>
<keyword evidence="1" id="KW-0560">Oxidoreductase</keyword>
<keyword evidence="5" id="KW-1185">Reference proteome</keyword>
<feature type="domain" description="D-isomer specific 2-hydroxyacid dehydrogenase NAD-binding" evidence="3">
    <location>
        <begin position="236"/>
        <end position="325"/>
    </location>
</feature>
<evidence type="ECO:0000259" key="3">
    <source>
        <dbReference type="Pfam" id="PF02826"/>
    </source>
</evidence>
<dbReference type="Proteomes" id="UP001140453">
    <property type="component" value="Unassembled WGS sequence"/>
</dbReference>
<keyword evidence="2" id="KW-0520">NAD</keyword>
<evidence type="ECO:0000313" key="5">
    <source>
        <dbReference type="Proteomes" id="UP001140453"/>
    </source>
</evidence>
<dbReference type="SUPFAM" id="SSF52283">
    <property type="entry name" value="Formate/glycerate dehydrogenase catalytic domain-like"/>
    <property type="match status" value="1"/>
</dbReference>
<proteinExistence type="predicted"/>
<sequence>MVLVRYDKMPPNKTLQGHKLLVLLGDVWKPSDGELQALKKKYPDLEVQTGSKKDITKEQWKDVTLLVTGYNREGLPELEDVPNLQYIQLSSAGANAVVDDPLYKDTDVAFCTANGVHGPQITEWIIATFLSFQHQLPSYLHKQKEGRWLKGTTPVVDAVKQRVGILGYGSIGRQTARVAVALGMDVHAYTLHEKKTPESKKDDGYSPAGLGDPDGIYPSKWFHGGSKEELHSFLGSDLDLLVVALPLTRATTGLISTPEFEVLSKKKTFLSNIARGPIVSTDDLIEALDKELIRGAALDVTDPEPLPEGHPLWNAKNVIVTPHISGASTSYFDRVWEIVKINLQRLSEGSELLNKVNRKEGY</sequence>
<dbReference type="OrthoDB" id="298012at2759"/>